<evidence type="ECO:0000256" key="1">
    <source>
        <dbReference type="ARBA" id="ARBA00001633"/>
    </source>
</evidence>
<dbReference type="Gene3D" id="3.20.20.70">
    <property type="entry name" value="Aldolase class I"/>
    <property type="match status" value="1"/>
</dbReference>
<dbReference type="CDD" id="cd00331">
    <property type="entry name" value="IGPS"/>
    <property type="match status" value="1"/>
</dbReference>
<dbReference type="NCBIfam" id="NF001377">
    <property type="entry name" value="PRK00278.2-4"/>
    <property type="match status" value="1"/>
</dbReference>
<evidence type="ECO:0000256" key="5">
    <source>
        <dbReference type="ARBA" id="ARBA00022822"/>
    </source>
</evidence>
<comment type="pathway">
    <text evidence="2 8">Amino-acid biosynthesis; L-tryptophan biosynthesis; L-tryptophan from chorismate: step 4/5.</text>
</comment>
<dbReference type="RefSeq" id="WP_072285982.1">
    <property type="nucleotide sequence ID" value="NZ_CP015455.1"/>
</dbReference>
<feature type="domain" description="Indole-3-glycerol phosphate synthase" evidence="9">
    <location>
        <begin position="3"/>
        <end position="254"/>
    </location>
</feature>
<proteinExistence type="inferred from homology"/>
<evidence type="ECO:0000256" key="6">
    <source>
        <dbReference type="ARBA" id="ARBA00023141"/>
    </source>
</evidence>
<keyword evidence="7 8" id="KW-0456">Lyase</keyword>
<evidence type="ECO:0000256" key="4">
    <source>
        <dbReference type="ARBA" id="ARBA00022793"/>
    </source>
</evidence>
<accession>A0A1L3GDY9</accession>
<dbReference type="FunFam" id="3.20.20.70:FF:000024">
    <property type="entry name" value="Indole-3-glycerol phosphate synthase"/>
    <property type="match status" value="1"/>
</dbReference>
<comment type="catalytic activity">
    <reaction evidence="1 8">
        <text>1-(2-carboxyphenylamino)-1-deoxy-D-ribulose 5-phosphate + H(+) = (1S,2R)-1-C-(indol-3-yl)glycerol 3-phosphate + CO2 + H2O</text>
        <dbReference type="Rhea" id="RHEA:23476"/>
        <dbReference type="ChEBI" id="CHEBI:15377"/>
        <dbReference type="ChEBI" id="CHEBI:15378"/>
        <dbReference type="ChEBI" id="CHEBI:16526"/>
        <dbReference type="ChEBI" id="CHEBI:58613"/>
        <dbReference type="ChEBI" id="CHEBI:58866"/>
        <dbReference type="EC" id="4.1.1.48"/>
    </reaction>
</comment>
<keyword evidence="3 8" id="KW-0028">Amino-acid biosynthesis</keyword>
<evidence type="ECO:0000259" key="9">
    <source>
        <dbReference type="Pfam" id="PF00218"/>
    </source>
</evidence>
<dbReference type="Pfam" id="PF00218">
    <property type="entry name" value="IGPS"/>
    <property type="match status" value="1"/>
</dbReference>
<evidence type="ECO:0000256" key="7">
    <source>
        <dbReference type="ARBA" id="ARBA00023239"/>
    </source>
</evidence>
<dbReference type="InterPro" id="IPR013798">
    <property type="entry name" value="Indole-3-glycerol_P_synth_dom"/>
</dbReference>
<dbReference type="GO" id="GO:0004640">
    <property type="term" value="F:phosphoribosylanthranilate isomerase activity"/>
    <property type="evidence" value="ECO:0007669"/>
    <property type="project" value="TreeGrafter"/>
</dbReference>
<dbReference type="KEGG" id="pace:A6070_11915"/>
<dbReference type="STRING" id="29542.A6070_11915"/>
<gene>
    <name evidence="8" type="primary">trpC</name>
    <name evidence="10" type="ORF">A7E75_03290</name>
</gene>
<evidence type="ECO:0000313" key="10">
    <source>
        <dbReference type="EMBL" id="APG24166.1"/>
    </source>
</evidence>
<dbReference type="NCBIfam" id="NF001373">
    <property type="entry name" value="PRK00278.1-6"/>
    <property type="match status" value="1"/>
</dbReference>
<name>A0A1L3GDY9_SYNAC</name>
<dbReference type="SUPFAM" id="SSF51366">
    <property type="entry name" value="Ribulose-phoshate binding barrel"/>
    <property type="match status" value="1"/>
</dbReference>
<evidence type="ECO:0000313" key="11">
    <source>
        <dbReference type="Proteomes" id="UP000182264"/>
    </source>
</evidence>
<dbReference type="EC" id="4.1.1.48" evidence="8"/>
<evidence type="ECO:0000256" key="8">
    <source>
        <dbReference type="HAMAP-Rule" id="MF_00134"/>
    </source>
</evidence>
<dbReference type="UniPathway" id="UPA00035">
    <property type="reaction ID" value="UER00043"/>
</dbReference>
<dbReference type="InterPro" id="IPR013785">
    <property type="entry name" value="Aldolase_TIM"/>
</dbReference>
<dbReference type="OrthoDB" id="9804217at2"/>
<dbReference type="Proteomes" id="UP000182264">
    <property type="component" value="Chromosome"/>
</dbReference>
<protein>
    <recommendedName>
        <fullName evidence="8">Indole-3-glycerol phosphate synthase</fullName>
        <shortName evidence="8">IGPS</shortName>
        <ecNumber evidence="8">4.1.1.48</ecNumber>
    </recommendedName>
</protein>
<keyword evidence="6 8" id="KW-0057">Aromatic amino acid biosynthesis</keyword>
<dbReference type="GO" id="GO:0000162">
    <property type="term" value="P:L-tryptophan biosynthetic process"/>
    <property type="evidence" value="ECO:0007669"/>
    <property type="project" value="UniProtKB-UniRule"/>
</dbReference>
<dbReference type="InterPro" id="IPR011060">
    <property type="entry name" value="RibuloseP-bd_barrel"/>
</dbReference>
<organism evidence="10 11">
    <name type="scientific">Syntrophotalea acetylenica</name>
    <name type="common">Pelobacter acetylenicus</name>
    <dbReference type="NCBI Taxonomy" id="29542"/>
    <lineage>
        <taxon>Bacteria</taxon>
        <taxon>Pseudomonadati</taxon>
        <taxon>Thermodesulfobacteriota</taxon>
        <taxon>Desulfuromonadia</taxon>
        <taxon>Desulfuromonadales</taxon>
        <taxon>Syntrophotaleaceae</taxon>
        <taxon>Syntrophotalea</taxon>
    </lineage>
</organism>
<reference evidence="10 11" key="1">
    <citation type="journal article" date="2017" name="Genome Announc.">
        <title>Complete Genome Sequences of Two Acetylene-Fermenting Pelobacter acetylenicus Strains.</title>
        <authorList>
            <person name="Sutton J.M."/>
            <person name="Baesman S.M."/>
            <person name="Fierst J.L."/>
            <person name="Poret-Peterson A.T."/>
            <person name="Oremland R.S."/>
            <person name="Dunlap D.S."/>
            <person name="Akob D.M."/>
        </authorList>
    </citation>
    <scope>NUCLEOTIDE SEQUENCE [LARGE SCALE GENOMIC DNA]</scope>
    <source>
        <strain evidence="10 11">DSM 3247</strain>
    </source>
</reference>
<dbReference type="PANTHER" id="PTHR22854:SF2">
    <property type="entry name" value="INDOLE-3-GLYCEROL-PHOSPHATE SYNTHASE"/>
    <property type="match status" value="1"/>
</dbReference>
<evidence type="ECO:0000256" key="2">
    <source>
        <dbReference type="ARBA" id="ARBA00004696"/>
    </source>
</evidence>
<dbReference type="AlphaFoldDB" id="A0A1L3GDY9"/>
<evidence type="ECO:0000256" key="3">
    <source>
        <dbReference type="ARBA" id="ARBA00022605"/>
    </source>
</evidence>
<keyword evidence="11" id="KW-1185">Reference proteome</keyword>
<dbReference type="EMBL" id="CP015518">
    <property type="protein sequence ID" value="APG24166.1"/>
    <property type="molecule type" value="Genomic_DNA"/>
</dbReference>
<dbReference type="GO" id="GO:0004425">
    <property type="term" value="F:indole-3-glycerol-phosphate synthase activity"/>
    <property type="evidence" value="ECO:0007669"/>
    <property type="project" value="UniProtKB-UniRule"/>
</dbReference>
<sequence>MILDKILTHKAGEVQAARQVLPLADLQARLQECDAIRPFSEALRRRAQNGTAVIAEVKKGSPSKGVIRADFDPVDIACRYQRAGAACLSVLTDARFFFGRIDYLAAIRHAVRLPLLRKDFIIDPYQVYEARICGADAILLIAAALDDGALADLAGLAAELKMDVLLEVHDQAELERALRVPTPMLGINNRNLKTFHTDLAVTERLLPSVPADRLVVSESGIHCREDICRLQRAGADAFLIGESLVREQDIEGKLAMLLGDSLA</sequence>
<dbReference type="HAMAP" id="MF_00134_B">
    <property type="entry name" value="IGPS_B"/>
    <property type="match status" value="1"/>
</dbReference>
<dbReference type="InterPro" id="IPR045186">
    <property type="entry name" value="Indole-3-glycerol_P_synth"/>
</dbReference>
<comment type="similarity">
    <text evidence="8">Belongs to the TrpC family.</text>
</comment>
<dbReference type="PANTHER" id="PTHR22854">
    <property type="entry name" value="TRYPTOPHAN BIOSYNTHESIS PROTEIN"/>
    <property type="match status" value="1"/>
</dbReference>
<keyword evidence="5 8" id="KW-0822">Tryptophan biosynthesis</keyword>
<keyword evidence="4 8" id="KW-0210">Decarboxylase</keyword>